<keyword evidence="3" id="KW-1185">Reference proteome</keyword>
<dbReference type="STRING" id="1202724.AM493_13900"/>
<dbReference type="Proteomes" id="UP000037755">
    <property type="component" value="Unassembled WGS sequence"/>
</dbReference>
<dbReference type="AlphaFoldDB" id="A0A0M8MAG4"/>
<organism evidence="2 3">
    <name type="scientific">Flavobacterium akiainvivens</name>
    <dbReference type="NCBI Taxonomy" id="1202724"/>
    <lineage>
        <taxon>Bacteria</taxon>
        <taxon>Pseudomonadati</taxon>
        <taxon>Bacteroidota</taxon>
        <taxon>Flavobacteriia</taxon>
        <taxon>Flavobacteriales</taxon>
        <taxon>Flavobacteriaceae</taxon>
        <taxon>Flavobacterium</taxon>
    </lineage>
</organism>
<name>A0A0M8MAG4_9FLAO</name>
<gene>
    <name evidence="2" type="ORF">AM493_13900</name>
</gene>
<sequence>MKKFTLLFLFFSLAATAQVFPELDPTFLKPGMKVKPNEKMTYGFENFYEKKYKRYKTTGRETAANELIGRVFEIVEVAPYDEANPIEYYFITLKDTATGEVLYYKNWVKNTNSNELLMIDDIALPSDYFCKYITSTPGYNTYFVVESIIRMTKSFTDGKPRYSLTIRSGVFKKNSGKGTITITLKDGKTIVRKNVSTKATPTVGGEVESYEANITLTEAELKLLKESEIVTCNFFSLHDEPINQQTAGTIKGTIDCLMEKK</sequence>
<accession>A0A0M8MAG4</accession>
<feature type="chain" id="PRO_5005818155" evidence="1">
    <location>
        <begin position="18"/>
        <end position="261"/>
    </location>
</feature>
<evidence type="ECO:0000313" key="2">
    <source>
        <dbReference type="EMBL" id="KOS07003.1"/>
    </source>
</evidence>
<dbReference type="RefSeq" id="WP_054408634.1">
    <property type="nucleotide sequence ID" value="NZ_FOYA01000009.1"/>
</dbReference>
<protein>
    <submittedName>
        <fullName evidence="2">Uncharacterized protein</fullName>
    </submittedName>
</protein>
<proteinExistence type="predicted"/>
<reference evidence="2 3" key="1">
    <citation type="submission" date="2015-08" db="EMBL/GenBank/DDBJ databases">
        <title>Whole genome sequence of Flavobacterium akiainvivens IK-1T, from decaying Wikstroemia oahuensis, an endemic Hawaiian shrub.</title>
        <authorList>
            <person name="Wan X."/>
            <person name="Hou S."/>
            <person name="Saito J."/>
            <person name="Donachie S."/>
        </authorList>
    </citation>
    <scope>NUCLEOTIDE SEQUENCE [LARGE SCALE GENOMIC DNA]</scope>
    <source>
        <strain evidence="2 3">IK-1</strain>
    </source>
</reference>
<evidence type="ECO:0000256" key="1">
    <source>
        <dbReference type="SAM" id="SignalP"/>
    </source>
</evidence>
<comment type="caution">
    <text evidence="2">The sequence shown here is derived from an EMBL/GenBank/DDBJ whole genome shotgun (WGS) entry which is preliminary data.</text>
</comment>
<keyword evidence="1" id="KW-0732">Signal</keyword>
<dbReference type="EMBL" id="LIYD01000005">
    <property type="protein sequence ID" value="KOS07003.1"/>
    <property type="molecule type" value="Genomic_DNA"/>
</dbReference>
<dbReference type="PATRIC" id="fig|1202724.3.peg.2882"/>
<feature type="signal peptide" evidence="1">
    <location>
        <begin position="1"/>
        <end position="17"/>
    </location>
</feature>
<evidence type="ECO:0000313" key="3">
    <source>
        <dbReference type="Proteomes" id="UP000037755"/>
    </source>
</evidence>